<evidence type="ECO:0000313" key="1">
    <source>
        <dbReference type="EMBL" id="KAH9329288.1"/>
    </source>
</evidence>
<dbReference type="Proteomes" id="UP000824469">
    <property type="component" value="Unassembled WGS sequence"/>
</dbReference>
<keyword evidence="2" id="KW-1185">Reference proteome</keyword>
<name>A0AA38GUR0_TAXCH</name>
<comment type="caution">
    <text evidence="1">The sequence shown here is derived from an EMBL/GenBank/DDBJ whole genome shotgun (WGS) entry which is preliminary data.</text>
</comment>
<gene>
    <name evidence="1" type="ORF">KI387_001396</name>
</gene>
<feature type="non-terminal residue" evidence="1">
    <location>
        <position position="60"/>
    </location>
</feature>
<proteinExistence type="predicted"/>
<evidence type="ECO:0000313" key="2">
    <source>
        <dbReference type="Proteomes" id="UP000824469"/>
    </source>
</evidence>
<protein>
    <submittedName>
        <fullName evidence="1">Uncharacterized protein</fullName>
    </submittedName>
</protein>
<organism evidence="1 2">
    <name type="scientific">Taxus chinensis</name>
    <name type="common">Chinese yew</name>
    <name type="synonym">Taxus wallichiana var. chinensis</name>
    <dbReference type="NCBI Taxonomy" id="29808"/>
    <lineage>
        <taxon>Eukaryota</taxon>
        <taxon>Viridiplantae</taxon>
        <taxon>Streptophyta</taxon>
        <taxon>Embryophyta</taxon>
        <taxon>Tracheophyta</taxon>
        <taxon>Spermatophyta</taxon>
        <taxon>Pinopsida</taxon>
        <taxon>Pinidae</taxon>
        <taxon>Conifers II</taxon>
        <taxon>Cupressales</taxon>
        <taxon>Taxaceae</taxon>
        <taxon>Taxus</taxon>
    </lineage>
</organism>
<dbReference type="AlphaFoldDB" id="A0AA38GUR0"/>
<dbReference type="EMBL" id="JAHRHJ020000001">
    <property type="protein sequence ID" value="KAH9329288.1"/>
    <property type="molecule type" value="Genomic_DNA"/>
</dbReference>
<accession>A0AA38GUR0</accession>
<reference evidence="1 2" key="1">
    <citation type="journal article" date="2021" name="Nat. Plants">
        <title>The Taxus genome provides insights into paclitaxel biosynthesis.</title>
        <authorList>
            <person name="Xiong X."/>
            <person name="Gou J."/>
            <person name="Liao Q."/>
            <person name="Li Y."/>
            <person name="Zhou Q."/>
            <person name="Bi G."/>
            <person name="Li C."/>
            <person name="Du R."/>
            <person name="Wang X."/>
            <person name="Sun T."/>
            <person name="Guo L."/>
            <person name="Liang H."/>
            <person name="Lu P."/>
            <person name="Wu Y."/>
            <person name="Zhang Z."/>
            <person name="Ro D.K."/>
            <person name="Shang Y."/>
            <person name="Huang S."/>
            <person name="Yan J."/>
        </authorList>
    </citation>
    <scope>NUCLEOTIDE SEQUENCE [LARGE SCALE GENOMIC DNA]</scope>
    <source>
        <strain evidence="1">Ta-2019</strain>
    </source>
</reference>
<sequence length="60" mass="6902">MSSPMENIHHDDQDLSLQQALESAPVTNIVSTPEEPFPWIQEMLESEPRTLQLYIIPILK</sequence>